<dbReference type="PANTHER" id="PTHR37423:SF2">
    <property type="entry name" value="MEMBRANE-BOUND LYTIC MUREIN TRANSGLYCOSYLASE C"/>
    <property type="match status" value="1"/>
</dbReference>
<comment type="similarity">
    <text evidence="1">Belongs to the transglycosylase Slt family.</text>
</comment>
<feature type="coiled-coil region" evidence="2">
    <location>
        <begin position="153"/>
        <end position="184"/>
    </location>
</feature>
<dbReference type="GO" id="GO:0008933">
    <property type="term" value="F:peptidoglycan lytic transglycosylase activity"/>
    <property type="evidence" value="ECO:0007669"/>
    <property type="project" value="InterPro"/>
</dbReference>
<dbReference type="PANTHER" id="PTHR37423">
    <property type="entry name" value="SOLUBLE LYTIC MUREIN TRANSGLYCOSYLASE-RELATED"/>
    <property type="match status" value="1"/>
</dbReference>
<accession>A0A3N3DZ69</accession>
<evidence type="ECO:0000256" key="3">
    <source>
        <dbReference type="SAM" id="SignalP"/>
    </source>
</evidence>
<evidence type="ECO:0000256" key="1">
    <source>
        <dbReference type="ARBA" id="ARBA00007734"/>
    </source>
</evidence>
<dbReference type="RefSeq" id="WP_123782268.1">
    <property type="nucleotide sequence ID" value="NZ_RKIK01000032.1"/>
</dbReference>
<dbReference type="PROSITE" id="PS00922">
    <property type="entry name" value="TRANSGLYCOSYLASE"/>
    <property type="match status" value="1"/>
</dbReference>
<evidence type="ECO:0000256" key="2">
    <source>
        <dbReference type="SAM" id="Coils"/>
    </source>
</evidence>
<evidence type="ECO:0000259" key="4">
    <source>
        <dbReference type="Pfam" id="PF01464"/>
    </source>
</evidence>
<reference evidence="5 6" key="1">
    <citation type="submission" date="2018-11" db="EMBL/GenBank/DDBJ databases">
        <title>Vibrio ponticus strain CAIM 1751 pathogenic for the snapper Lutjanus guttatus.</title>
        <authorList>
            <person name="Soto-Rodriguez S."/>
            <person name="Lozano-Olvera R."/>
            <person name="Gomez-Gil B."/>
        </authorList>
    </citation>
    <scope>NUCLEOTIDE SEQUENCE [LARGE SCALE GENOMIC DNA]</scope>
    <source>
        <strain evidence="5 6">CAIM 1751</strain>
    </source>
</reference>
<protein>
    <submittedName>
        <fullName evidence="5">Murein transglycosylase</fullName>
    </submittedName>
</protein>
<dbReference type="GO" id="GO:0016020">
    <property type="term" value="C:membrane"/>
    <property type="evidence" value="ECO:0007669"/>
    <property type="project" value="InterPro"/>
</dbReference>
<keyword evidence="2" id="KW-0175">Coiled coil</keyword>
<feature type="domain" description="Transglycosylase SLT" evidence="4">
    <location>
        <begin position="298"/>
        <end position="416"/>
    </location>
</feature>
<name>A0A3N3DZ69_9VIBR</name>
<dbReference type="InterPro" id="IPR000189">
    <property type="entry name" value="Transglyc_AS"/>
</dbReference>
<evidence type="ECO:0000313" key="5">
    <source>
        <dbReference type="EMBL" id="ROV59795.1"/>
    </source>
</evidence>
<comment type="caution">
    <text evidence="5">The sequence shown here is derived from an EMBL/GenBank/DDBJ whole genome shotgun (WGS) entry which is preliminary data.</text>
</comment>
<feature type="signal peptide" evidence="3">
    <location>
        <begin position="1"/>
        <end position="23"/>
    </location>
</feature>
<dbReference type="CDD" id="cd16893">
    <property type="entry name" value="LT_MltC_MltE"/>
    <property type="match status" value="1"/>
</dbReference>
<feature type="chain" id="PRO_5018108085" evidence="3">
    <location>
        <begin position="24"/>
        <end position="461"/>
    </location>
</feature>
<proteinExistence type="inferred from homology"/>
<dbReference type="Gene3D" id="1.10.530.10">
    <property type="match status" value="1"/>
</dbReference>
<dbReference type="EMBL" id="RKIK01000032">
    <property type="protein sequence ID" value="ROV59795.1"/>
    <property type="molecule type" value="Genomic_DNA"/>
</dbReference>
<sequence length="461" mass="51725">MVRTKISLLTALIVLAFPSTSCANAFDELQTAVKKANQPQQEKIAEFHHWLDQYFTQYEAWRDNYTANQDKQRAALIDKWGSSEISSATKSVEYTEDVKKVIDYENNTATISVLVDANQQDVELNTKQNIEIDGQTISFAKAQKQEVAVDYSLEQENKEKQFIFDQIEDQMRQLDVQADRLIAMNTGAPDDFIYQRAHNKKMELIQSASKRVSAISEQFSAQRAKLGIKLEQPASKEVEAEKSTTVAAPVHESKPPVEVADQEVPPKKAEKKIVSYQVKLPNNSLASLAETYRPLAVKEGERWGIDSSLIMAIMHNESSFRPTVVSGAPAYGLMQVVPTSAGHDVNLQFRGIDAPMSPDDLFVPEINVETGTAYLSILQDRYLNKIKDKQSRTYCMIAAYNTGAGNVGRAFNPDGAINLNNAIDIINTMTPNEVYQHLLEHLPYHETRNYLPKVTQSLALY</sequence>
<dbReference type="InterPro" id="IPR008258">
    <property type="entry name" value="Transglycosylase_SLT_dom_1"/>
</dbReference>
<dbReference type="SUPFAM" id="SSF53955">
    <property type="entry name" value="Lysozyme-like"/>
    <property type="match status" value="1"/>
</dbReference>
<dbReference type="GO" id="GO:0000270">
    <property type="term" value="P:peptidoglycan metabolic process"/>
    <property type="evidence" value="ECO:0007669"/>
    <property type="project" value="InterPro"/>
</dbReference>
<keyword evidence="3" id="KW-0732">Signal</keyword>
<dbReference type="AlphaFoldDB" id="A0A3N3DZ69"/>
<gene>
    <name evidence="5" type="ORF">EGH82_12045</name>
</gene>
<dbReference type="InterPro" id="IPR023346">
    <property type="entry name" value="Lysozyme-like_dom_sf"/>
</dbReference>
<organism evidence="5 6">
    <name type="scientific">Vibrio ponticus</name>
    <dbReference type="NCBI Taxonomy" id="265668"/>
    <lineage>
        <taxon>Bacteria</taxon>
        <taxon>Pseudomonadati</taxon>
        <taxon>Pseudomonadota</taxon>
        <taxon>Gammaproteobacteria</taxon>
        <taxon>Vibrionales</taxon>
        <taxon>Vibrionaceae</taxon>
        <taxon>Vibrio</taxon>
    </lineage>
</organism>
<evidence type="ECO:0000313" key="6">
    <source>
        <dbReference type="Proteomes" id="UP000278792"/>
    </source>
</evidence>
<dbReference type="Pfam" id="PF01464">
    <property type="entry name" value="SLT"/>
    <property type="match status" value="1"/>
</dbReference>
<dbReference type="Proteomes" id="UP000278792">
    <property type="component" value="Unassembled WGS sequence"/>
</dbReference>